<evidence type="ECO:0000256" key="2">
    <source>
        <dbReference type="ARBA" id="ARBA00004236"/>
    </source>
</evidence>
<reference evidence="15 16" key="1">
    <citation type="journal article" date="2019" name="Int. J. Syst. Evol. Microbiol.">
        <title>The Global Catalogue of Microorganisms (GCM) 10K type strain sequencing project: providing services to taxonomists for standard genome sequencing and annotation.</title>
        <authorList>
            <consortium name="The Broad Institute Genomics Platform"/>
            <consortium name="The Broad Institute Genome Sequencing Center for Infectious Disease"/>
            <person name="Wu L."/>
            <person name="Ma J."/>
        </authorList>
    </citation>
    <scope>NUCLEOTIDE SEQUENCE [LARGE SCALE GENOMIC DNA]</scope>
    <source>
        <strain evidence="15 16">JCM 14323</strain>
    </source>
</reference>
<evidence type="ECO:0000256" key="12">
    <source>
        <dbReference type="SAM" id="Phobius"/>
    </source>
</evidence>
<keyword evidence="7 12" id="KW-0472">Membrane</keyword>
<gene>
    <name evidence="15" type="ORF">GCM10009750_11310</name>
</gene>
<evidence type="ECO:0000256" key="6">
    <source>
        <dbReference type="ARBA" id="ARBA00023015"/>
    </source>
</evidence>
<comment type="subcellular location">
    <subcellularLocation>
        <location evidence="2">Cell membrane</location>
    </subcellularLocation>
    <subcellularLocation>
        <location evidence="1">Membrane</location>
        <topology evidence="1">Single-pass membrane protein</topology>
    </subcellularLocation>
</comment>
<dbReference type="Pfam" id="PF22618">
    <property type="entry name" value="RskA_N"/>
    <property type="match status" value="1"/>
</dbReference>
<dbReference type="Pfam" id="PF10099">
    <property type="entry name" value="RskA_C"/>
    <property type="match status" value="1"/>
</dbReference>
<dbReference type="PANTHER" id="PTHR37461:SF1">
    <property type="entry name" value="ANTI-SIGMA-K FACTOR RSKA"/>
    <property type="match status" value="1"/>
</dbReference>
<keyword evidence="4 12" id="KW-0812">Transmembrane</keyword>
<dbReference type="EMBL" id="BAAANK010000003">
    <property type="protein sequence ID" value="GAA1829460.1"/>
    <property type="molecule type" value="Genomic_DNA"/>
</dbReference>
<keyword evidence="6" id="KW-0805">Transcription regulation</keyword>
<feature type="transmembrane region" description="Helical" evidence="12">
    <location>
        <begin position="132"/>
        <end position="156"/>
    </location>
</feature>
<evidence type="ECO:0000259" key="14">
    <source>
        <dbReference type="Pfam" id="PF22618"/>
    </source>
</evidence>
<dbReference type="Gene3D" id="1.10.10.1320">
    <property type="entry name" value="Anti-sigma factor, zinc-finger domain"/>
    <property type="match status" value="1"/>
</dbReference>
<evidence type="ECO:0000313" key="15">
    <source>
        <dbReference type="EMBL" id="GAA1829460.1"/>
    </source>
</evidence>
<evidence type="ECO:0000256" key="11">
    <source>
        <dbReference type="SAM" id="MobiDB-lite"/>
    </source>
</evidence>
<feature type="region of interest" description="Disordered" evidence="11">
    <location>
        <begin position="83"/>
        <end position="116"/>
    </location>
</feature>
<evidence type="ECO:0000256" key="3">
    <source>
        <dbReference type="ARBA" id="ARBA00022475"/>
    </source>
</evidence>
<keyword evidence="16" id="KW-1185">Reference proteome</keyword>
<keyword evidence="3" id="KW-1003">Cell membrane</keyword>
<evidence type="ECO:0000256" key="5">
    <source>
        <dbReference type="ARBA" id="ARBA00022989"/>
    </source>
</evidence>
<evidence type="ECO:0000313" key="16">
    <source>
        <dbReference type="Proteomes" id="UP001501746"/>
    </source>
</evidence>
<feature type="domain" description="Anti-sigma K factor RskA C-terminal" evidence="13">
    <location>
        <begin position="138"/>
        <end position="272"/>
    </location>
</feature>
<dbReference type="InterPro" id="IPR041916">
    <property type="entry name" value="Anti_sigma_zinc_sf"/>
</dbReference>
<organism evidence="15 16">
    <name type="scientific">Agromyces salentinus</name>
    <dbReference type="NCBI Taxonomy" id="269421"/>
    <lineage>
        <taxon>Bacteria</taxon>
        <taxon>Bacillati</taxon>
        <taxon>Actinomycetota</taxon>
        <taxon>Actinomycetes</taxon>
        <taxon>Micrococcales</taxon>
        <taxon>Microbacteriaceae</taxon>
        <taxon>Agromyces</taxon>
    </lineage>
</organism>
<evidence type="ECO:0000256" key="1">
    <source>
        <dbReference type="ARBA" id="ARBA00004167"/>
    </source>
</evidence>
<name>A0ABN2MJF9_9MICO</name>
<keyword evidence="8" id="KW-0804">Transcription</keyword>
<evidence type="ECO:0000256" key="7">
    <source>
        <dbReference type="ARBA" id="ARBA00023136"/>
    </source>
</evidence>
<feature type="domain" description="Anti-sigma-K factor RskA N-terminal" evidence="14">
    <location>
        <begin position="15"/>
        <end position="45"/>
    </location>
</feature>
<keyword evidence="5 12" id="KW-1133">Transmembrane helix</keyword>
<evidence type="ECO:0000259" key="13">
    <source>
        <dbReference type="Pfam" id="PF10099"/>
    </source>
</evidence>
<dbReference type="PANTHER" id="PTHR37461">
    <property type="entry name" value="ANTI-SIGMA-K FACTOR RSKA"/>
    <property type="match status" value="1"/>
</dbReference>
<sequence length="277" mass="28615">MNPSDGPAGDELRELIDLAPAYALDALDEFERARFERALPGSPELQAEVDSFRAIAAGLGDDVAPLAPPPSLKAGLFDRLDSAPQEQRAAGPAAPQGRADVAEPAPFAPAEPVRAEPAPVADLGERRSRRRLAIALSSAAAAVLLITSVVVGANWFGPNGWGAEREMSTIAAAPDAQQTTAEVAGGGEVTLVSSAELGRSAVLVDGLEQLGDEETYELWYIDESGPVSAGTFDVPGDGETWRVLEGDFAPGVVVGITVEPAGGSEQPTTEPVAVIQT</sequence>
<dbReference type="InterPro" id="IPR053877">
    <property type="entry name" value="RskA_N"/>
</dbReference>
<evidence type="ECO:0000256" key="4">
    <source>
        <dbReference type="ARBA" id="ARBA00022692"/>
    </source>
</evidence>
<dbReference type="InterPro" id="IPR051474">
    <property type="entry name" value="Anti-sigma-K/W_factor"/>
</dbReference>
<protein>
    <recommendedName>
        <fullName evidence="10">Regulator of SigK</fullName>
    </recommendedName>
    <alternativeName>
        <fullName evidence="9">Sigma-K anti-sigma factor RskA</fullName>
    </alternativeName>
</protein>
<evidence type="ECO:0000256" key="10">
    <source>
        <dbReference type="ARBA" id="ARBA00030803"/>
    </source>
</evidence>
<dbReference type="Proteomes" id="UP001501746">
    <property type="component" value="Unassembled WGS sequence"/>
</dbReference>
<dbReference type="InterPro" id="IPR018764">
    <property type="entry name" value="RskA_C"/>
</dbReference>
<dbReference type="RefSeq" id="WP_157428384.1">
    <property type="nucleotide sequence ID" value="NZ_BAAANK010000003.1"/>
</dbReference>
<evidence type="ECO:0000256" key="8">
    <source>
        <dbReference type="ARBA" id="ARBA00023163"/>
    </source>
</evidence>
<accession>A0ABN2MJF9</accession>
<comment type="caution">
    <text evidence="15">The sequence shown here is derived from an EMBL/GenBank/DDBJ whole genome shotgun (WGS) entry which is preliminary data.</text>
</comment>
<proteinExistence type="predicted"/>
<evidence type="ECO:0000256" key="9">
    <source>
        <dbReference type="ARBA" id="ARBA00029829"/>
    </source>
</evidence>